<protein>
    <submittedName>
        <fullName evidence="1">4411_t:CDS:1</fullName>
    </submittedName>
</protein>
<name>A0A9N9GVW3_9GLOM</name>
<accession>A0A9N9GVW3</accession>
<dbReference type="AlphaFoldDB" id="A0A9N9GVW3"/>
<sequence length="122" mass="14514">MQLDTLMPSLQLSQSIEQSQVILPPSYSPYYYYIVPYEQAYISDPSTQIQYTYNEHNIQQSVYQPQNQHFLEKEQQIEQQSQLMHMSAHHFRQQNSNQIGQPEYKQPQANFAEIQDLHTHLP</sequence>
<organism evidence="1 2">
    <name type="scientific">Paraglomus occultum</name>
    <dbReference type="NCBI Taxonomy" id="144539"/>
    <lineage>
        <taxon>Eukaryota</taxon>
        <taxon>Fungi</taxon>
        <taxon>Fungi incertae sedis</taxon>
        <taxon>Mucoromycota</taxon>
        <taxon>Glomeromycotina</taxon>
        <taxon>Glomeromycetes</taxon>
        <taxon>Paraglomerales</taxon>
        <taxon>Paraglomeraceae</taxon>
        <taxon>Paraglomus</taxon>
    </lineage>
</organism>
<dbReference type="Proteomes" id="UP000789572">
    <property type="component" value="Unassembled WGS sequence"/>
</dbReference>
<evidence type="ECO:0000313" key="2">
    <source>
        <dbReference type="Proteomes" id="UP000789572"/>
    </source>
</evidence>
<comment type="caution">
    <text evidence="1">The sequence shown here is derived from an EMBL/GenBank/DDBJ whole genome shotgun (WGS) entry which is preliminary data.</text>
</comment>
<evidence type="ECO:0000313" key="1">
    <source>
        <dbReference type="EMBL" id="CAG8638192.1"/>
    </source>
</evidence>
<proteinExistence type="predicted"/>
<dbReference type="EMBL" id="CAJVPJ010003298">
    <property type="protein sequence ID" value="CAG8638192.1"/>
    <property type="molecule type" value="Genomic_DNA"/>
</dbReference>
<keyword evidence="2" id="KW-1185">Reference proteome</keyword>
<gene>
    <name evidence="1" type="ORF">POCULU_LOCUS9271</name>
</gene>
<reference evidence="1" key="1">
    <citation type="submission" date="2021-06" db="EMBL/GenBank/DDBJ databases">
        <authorList>
            <person name="Kallberg Y."/>
            <person name="Tangrot J."/>
            <person name="Rosling A."/>
        </authorList>
    </citation>
    <scope>NUCLEOTIDE SEQUENCE</scope>
    <source>
        <strain evidence="1">IA702</strain>
    </source>
</reference>
<feature type="non-terminal residue" evidence="1">
    <location>
        <position position="122"/>
    </location>
</feature>